<dbReference type="GeneID" id="4622192"/>
<dbReference type="InterPro" id="IPR000727">
    <property type="entry name" value="T_SNARE_dom"/>
</dbReference>
<dbReference type="GO" id="GO:0000149">
    <property type="term" value="F:SNARE binding"/>
    <property type="evidence" value="ECO:0000318"/>
    <property type="project" value="GO_Central"/>
</dbReference>
<dbReference type="InParanoid" id="Q753E1"/>
<dbReference type="GO" id="GO:0005484">
    <property type="term" value="F:SNAP receptor activity"/>
    <property type="evidence" value="ECO:0000318"/>
    <property type="project" value="GO_Central"/>
</dbReference>
<keyword evidence="12" id="KW-1185">Reference proteome</keyword>
<dbReference type="Proteomes" id="UP000000591">
    <property type="component" value="Chromosome VI"/>
</dbReference>
<gene>
    <name evidence="11" type="ORF">AGOS_AFR375W</name>
</gene>
<dbReference type="Gene3D" id="1.20.58.90">
    <property type="match status" value="1"/>
</dbReference>
<dbReference type="GO" id="GO:0012505">
    <property type="term" value="C:endomembrane system"/>
    <property type="evidence" value="ECO:0000318"/>
    <property type="project" value="GO_Central"/>
</dbReference>
<dbReference type="STRING" id="284811.Q753E1"/>
<protein>
    <recommendedName>
        <fullName evidence="8">t-SNARE affecting a late Golgi compartment protein 1</fullName>
    </recommendedName>
</protein>
<keyword evidence="7 9" id="KW-0472">Membrane</keyword>
<evidence type="ECO:0000259" key="10">
    <source>
        <dbReference type="PROSITE" id="PS50192"/>
    </source>
</evidence>
<evidence type="ECO:0000256" key="3">
    <source>
        <dbReference type="ARBA" id="ARBA00022448"/>
    </source>
</evidence>
<keyword evidence="3" id="KW-0813">Transport</keyword>
<keyword evidence="6" id="KW-0175">Coiled coil</keyword>
<evidence type="ECO:0000256" key="4">
    <source>
        <dbReference type="ARBA" id="ARBA00022692"/>
    </source>
</evidence>
<evidence type="ECO:0000313" key="12">
    <source>
        <dbReference type="Proteomes" id="UP000000591"/>
    </source>
</evidence>
<comment type="similarity">
    <text evidence="2">Belongs to the syntaxin family.</text>
</comment>
<evidence type="ECO:0000256" key="9">
    <source>
        <dbReference type="SAM" id="Phobius"/>
    </source>
</evidence>
<organism evidence="11 12">
    <name type="scientific">Eremothecium gossypii (strain ATCC 10895 / CBS 109.51 / FGSC 9923 / NRRL Y-1056)</name>
    <name type="common">Yeast</name>
    <name type="synonym">Ashbya gossypii</name>
    <dbReference type="NCBI Taxonomy" id="284811"/>
    <lineage>
        <taxon>Eukaryota</taxon>
        <taxon>Fungi</taxon>
        <taxon>Dikarya</taxon>
        <taxon>Ascomycota</taxon>
        <taxon>Saccharomycotina</taxon>
        <taxon>Saccharomycetes</taxon>
        <taxon>Saccharomycetales</taxon>
        <taxon>Saccharomycetaceae</taxon>
        <taxon>Eremothecium</taxon>
    </lineage>
</organism>
<feature type="transmembrane region" description="Helical" evidence="9">
    <location>
        <begin position="170"/>
        <end position="188"/>
    </location>
</feature>
<dbReference type="EMBL" id="AE016819">
    <property type="protein sequence ID" value="AAS53746.1"/>
    <property type="molecule type" value="Genomic_DNA"/>
</dbReference>
<dbReference type="SMART" id="SM00397">
    <property type="entry name" value="t_SNARE"/>
    <property type="match status" value="1"/>
</dbReference>
<dbReference type="FunFam" id="1.20.5.110:FF:000006">
    <property type="entry name" value="Syntaxin 6"/>
    <property type="match status" value="1"/>
</dbReference>
<evidence type="ECO:0000313" key="11">
    <source>
        <dbReference type="EMBL" id="AAS53746.1"/>
    </source>
</evidence>
<keyword evidence="4 9" id="KW-0812">Transmembrane</keyword>
<dbReference type="InterPro" id="IPR010989">
    <property type="entry name" value="SNARE"/>
</dbReference>
<dbReference type="KEGG" id="ago:AGOS_AFR375W"/>
<dbReference type="GO" id="GO:0031201">
    <property type="term" value="C:SNARE complex"/>
    <property type="evidence" value="ECO:0000318"/>
    <property type="project" value="GO_Central"/>
</dbReference>
<evidence type="ECO:0000256" key="7">
    <source>
        <dbReference type="ARBA" id="ARBA00023136"/>
    </source>
</evidence>
<dbReference type="OrthoDB" id="546861at2759"/>
<dbReference type="SUPFAM" id="SSF58038">
    <property type="entry name" value="SNARE fusion complex"/>
    <property type="match status" value="1"/>
</dbReference>
<dbReference type="OMA" id="NDCCIGL"/>
<proteinExistence type="inferred from homology"/>
<dbReference type="GO" id="GO:0048278">
    <property type="term" value="P:vesicle docking"/>
    <property type="evidence" value="ECO:0000318"/>
    <property type="project" value="GO_Central"/>
</dbReference>
<evidence type="ECO:0000256" key="6">
    <source>
        <dbReference type="ARBA" id="ARBA00023054"/>
    </source>
</evidence>
<dbReference type="PROSITE" id="PS50192">
    <property type="entry name" value="T_SNARE"/>
    <property type="match status" value="1"/>
</dbReference>
<feature type="domain" description="T-SNARE coiled-coil homology" evidence="10">
    <location>
        <begin position="97"/>
        <end position="159"/>
    </location>
</feature>
<reference evidence="11 12" key="1">
    <citation type="journal article" date="2004" name="Science">
        <title>The Ashbya gossypii genome as a tool for mapping the ancient Saccharomyces cerevisiae genome.</title>
        <authorList>
            <person name="Dietrich F.S."/>
            <person name="Voegeli S."/>
            <person name="Brachat S."/>
            <person name="Lerch A."/>
            <person name="Gates K."/>
            <person name="Steiner S."/>
            <person name="Mohr C."/>
            <person name="Pohlmann R."/>
            <person name="Luedi P."/>
            <person name="Choi S."/>
            <person name="Wing R.A."/>
            <person name="Flavier A."/>
            <person name="Gaffney T.D."/>
            <person name="Philippsen P."/>
        </authorList>
    </citation>
    <scope>NUCLEOTIDE SEQUENCE [LARGE SCALE GENOMIC DNA]</scope>
    <source>
        <strain evidence="12">ATCC 10895 / CBS 109.51 / FGSC 9923 / NRRL Y-1056</strain>
    </source>
</reference>
<dbReference type="eggNOG" id="KOG3202">
    <property type="taxonomic scope" value="Eukaryota"/>
</dbReference>
<evidence type="ECO:0000256" key="1">
    <source>
        <dbReference type="ARBA" id="ARBA00004211"/>
    </source>
</evidence>
<dbReference type="RefSeq" id="NP_985922.1">
    <property type="nucleotide sequence ID" value="NM_211277.1"/>
</dbReference>
<comment type="subcellular location">
    <subcellularLocation>
        <location evidence="1">Membrane</location>
        <topology evidence="1">Single-pass type IV membrane protein</topology>
    </subcellularLocation>
</comment>
<accession>Q753E1</accession>
<dbReference type="Gene3D" id="1.20.5.110">
    <property type="match status" value="1"/>
</dbReference>
<dbReference type="GO" id="GO:0006886">
    <property type="term" value="P:intracellular protein transport"/>
    <property type="evidence" value="ECO:0000318"/>
    <property type="project" value="GO_Central"/>
</dbReference>
<dbReference type="CDD" id="cd15851">
    <property type="entry name" value="SNARE_Syntaxin6"/>
    <property type="match status" value="1"/>
</dbReference>
<evidence type="ECO:0000256" key="5">
    <source>
        <dbReference type="ARBA" id="ARBA00022989"/>
    </source>
</evidence>
<dbReference type="GO" id="GO:0006906">
    <property type="term" value="P:vesicle fusion"/>
    <property type="evidence" value="ECO:0000318"/>
    <property type="project" value="GO_Central"/>
</dbReference>
<dbReference type="HOGENOM" id="CLU_061883_0_2_1"/>
<dbReference type="AlphaFoldDB" id="Q753E1"/>
<keyword evidence="5 9" id="KW-1133">Transmembrane helix</keyword>
<evidence type="ECO:0000256" key="8">
    <source>
        <dbReference type="ARBA" id="ARBA00073343"/>
    </source>
</evidence>
<name>Q753E1_EREGS</name>
<evidence type="ECO:0000256" key="2">
    <source>
        <dbReference type="ARBA" id="ARBA00009063"/>
    </source>
</evidence>
<sequence>MSPDPFYQVLQDTQEQVSQLLQARSGSVAPAERQELLAEVDEAVRDLDASVAVLERDAAAPAEVAARRERLAALRHELARARAPSPPPSPPSNALQEQLLREQDSHLDSIHQTMQTLHLQASSMGDELQDQSVLLRDLEGGMDSVAARLARGRRRLQWIYEQNSDRYNDCCIGLLIAALAVLLLLAFAL</sequence>
<reference evidence="12" key="2">
    <citation type="journal article" date="2013" name="G3 (Bethesda)">
        <title>Genomes of Ashbya fungi isolated from insects reveal four mating-type loci, numerous translocations, lack of transposons, and distinct gene duplications.</title>
        <authorList>
            <person name="Dietrich F.S."/>
            <person name="Voegeli S."/>
            <person name="Kuo S."/>
            <person name="Philippsen P."/>
        </authorList>
    </citation>
    <scope>GENOME REANNOTATION</scope>
    <source>
        <strain evidence="12">ATCC 10895 / CBS 109.51 / FGSC 9923 / NRRL Y-1056</strain>
    </source>
</reference>
<dbReference type="SUPFAM" id="SSF47661">
    <property type="entry name" value="t-snare proteins"/>
    <property type="match status" value="1"/>
</dbReference>